<reference evidence="2 3" key="1">
    <citation type="journal article" date="2023" name="Plants (Basel)">
        <title>Bridging the Gap: Combining Genomics and Transcriptomics Approaches to Understand Stylosanthes scabra, an Orphan Legume from the Brazilian Caatinga.</title>
        <authorList>
            <person name="Ferreira-Neto J.R.C."/>
            <person name="da Silva M.D."/>
            <person name="Binneck E."/>
            <person name="de Melo N.F."/>
            <person name="da Silva R.H."/>
            <person name="de Melo A.L.T.M."/>
            <person name="Pandolfi V."/>
            <person name="Bustamante F.O."/>
            <person name="Brasileiro-Vidal A.C."/>
            <person name="Benko-Iseppon A.M."/>
        </authorList>
    </citation>
    <scope>NUCLEOTIDE SEQUENCE [LARGE SCALE GENOMIC DNA]</scope>
    <source>
        <tissue evidence="2">Leaves</tissue>
    </source>
</reference>
<dbReference type="Gene3D" id="2.40.70.10">
    <property type="entry name" value="Acid Proteases"/>
    <property type="match status" value="1"/>
</dbReference>
<dbReference type="InterPro" id="IPR021109">
    <property type="entry name" value="Peptidase_aspartic_dom_sf"/>
</dbReference>
<dbReference type="Proteomes" id="UP001341840">
    <property type="component" value="Unassembled WGS sequence"/>
</dbReference>
<comment type="caution">
    <text evidence="2">The sequence shown here is derived from an EMBL/GenBank/DDBJ whole genome shotgun (WGS) entry which is preliminary data.</text>
</comment>
<evidence type="ECO:0000313" key="2">
    <source>
        <dbReference type="EMBL" id="MED6153192.1"/>
    </source>
</evidence>
<feature type="region of interest" description="Disordered" evidence="1">
    <location>
        <begin position="204"/>
        <end position="237"/>
    </location>
</feature>
<feature type="compositionally biased region" description="Basic and acidic residues" evidence="1">
    <location>
        <begin position="174"/>
        <end position="187"/>
    </location>
</feature>
<sequence length="237" mass="27128">MLIEVTDTEEKDTGEIFDFYEEFDSDYKEEEVEEGKLAEGWGSDTETQSLQEEMLSTNIISDKKKDEEELPIKCEDPGPCLKTTDVFTTVDCSIVSAARIIEDVMVKVRRLVIPTDFHVIKPPPGERGHPQVLLGRPFLKTSGFKLTYADDIFTFSSGRTTETFQISPPPKKKDRQDDGRMRGKEEAQIGMIEELIRERLQKLKEEEGLEKEEKEKETKGRCQVEQKKGKEKSQVDA</sequence>
<feature type="region of interest" description="Disordered" evidence="1">
    <location>
        <begin position="160"/>
        <end position="188"/>
    </location>
</feature>
<evidence type="ECO:0008006" key="4">
    <source>
        <dbReference type="Google" id="ProtNLM"/>
    </source>
</evidence>
<gene>
    <name evidence="2" type="ORF">PIB30_099316</name>
</gene>
<evidence type="ECO:0000313" key="3">
    <source>
        <dbReference type="Proteomes" id="UP001341840"/>
    </source>
</evidence>
<dbReference type="EMBL" id="JASCZI010093261">
    <property type="protein sequence ID" value="MED6153192.1"/>
    <property type="molecule type" value="Genomic_DNA"/>
</dbReference>
<keyword evidence="3" id="KW-1185">Reference proteome</keyword>
<accession>A0ABU6TXK4</accession>
<organism evidence="2 3">
    <name type="scientific">Stylosanthes scabra</name>
    <dbReference type="NCBI Taxonomy" id="79078"/>
    <lineage>
        <taxon>Eukaryota</taxon>
        <taxon>Viridiplantae</taxon>
        <taxon>Streptophyta</taxon>
        <taxon>Embryophyta</taxon>
        <taxon>Tracheophyta</taxon>
        <taxon>Spermatophyta</taxon>
        <taxon>Magnoliopsida</taxon>
        <taxon>eudicotyledons</taxon>
        <taxon>Gunneridae</taxon>
        <taxon>Pentapetalae</taxon>
        <taxon>rosids</taxon>
        <taxon>fabids</taxon>
        <taxon>Fabales</taxon>
        <taxon>Fabaceae</taxon>
        <taxon>Papilionoideae</taxon>
        <taxon>50 kb inversion clade</taxon>
        <taxon>dalbergioids sensu lato</taxon>
        <taxon>Dalbergieae</taxon>
        <taxon>Pterocarpus clade</taxon>
        <taxon>Stylosanthes</taxon>
    </lineage>
</organism>
<proteinExistence type="predicted"/>
<protein>
    <recommendedName>
        <fullName evidence="4">Reverse transcriptase domain-containing protein</fullName>
    </recommendedName>
</protein>
<name>A0ABU6TXK4_9FABA</name>
<evidence type="ECO:0000256" key="1">
    <source>
        <dbReference type="SAM" id="MobiDB-lite"/>
    </source>
</evidence>